<dbReference type="GO" id="GO:0045259">
    <property type="term" value="C:proton-transporting ATP synthase complex"/>
    <property type="evidence" value="ECO:0007669"/>
    <property type="project" value="UniProtKB-KW"/>
</dbReference>
<evidence type="ECO:0000256" key="4">
    <source>
        <dbReference type="ARBA" id="ARBA00023065"/>
    </source>
</evidence>
<evidence type="ECO:0000256" key="6">
    <source>
        <dbReference type="ARBA" id="ARBA00023196"/>
    </source>
</evidence>
<reference evidence="9 10" key="1">
    <citation type="submission" date="2016-10" db="EMBL/GenBank/DDBJ databases">
        <authorList>
            <person name="de Groot N.N."/>
        </authorList>
    </citation>
    <scope>NUCLEOTIDE SEQUENCE [LARGE SCALE GENOMIC DNA]</scope>
    <source>
        <strain evidence="9 10">DSM 1736</strain>
    </source>
</reference>
<dbReference type="Gene3D" id="1.10.520.20">
    <property type="entry name" value="N-terminal domain of the delta subunit of the F1F0-ATP synthase"/>
    <property type="match status" value="1"/>
</dbReference>
<keyword evidence="4 8" id="KW-0406">Ion transport</keyword>
<keyword evidence="2 8" id="KW-0813">Transport</keyword>
<evidence type="ECO:0000256" key="8">
    <source>
        <dbReference type="HAMAP-Rule" id="MF_01416"/>
    </source>
</evidence>
<proteinExistence type="inferred from homology"/>
<dbReference type="STRING" id="146817.SAMN04488502_102387"/>
<dbReference type="GO" id="GO:0005886">
    <property type="term" value="C:plasma membrane"/>
    <property type="evidence" value="ECO:0007669"/>
    <property type="project" value="UniProtKB-SubCell"/>
</dbReference>
<comment type="subcellular location">
    <subcellularLocation>
        <location evidence="8">Cell membrane</location>
        <topology evidence="8">Peripheral membrane protein</topology>
    </subcellularLocation>
    <subcellularLocation>
        <location evidence="1">Membrane</location>
    </subcellularLocation>
</comment>
<evidence type="ECO:0000256" key="5">
    <source>
        <dbReference type="ARBA" id="ARBA00023136"/>
    </source>
</evidence>
<keyword evidence="5 8" id="KW-0472">Membrane</keyword>
<dbReference type="Pfam" id="PF00213">
    <property type="entry name" value="OSCP"/>
    <property type="match status" value="1"/>
</dbReference>
<sequence length="183" mass="20003">MLSQLAQTYAQAIYELAVQRKMLDAVQAQLELVTTAVAAHPDLRGFLEHPLVPPQAKKDTMTKIFAGELTDFVSNFLLLLIDKGRETILPAIVRQYVDIANKARNITVAEVITVKPLTPEQSRLLADKLSQVTGSRIVLKPAIDEQILGGVIVKLGGKLIDASLVRQLQSLKTVLAAREQTAV</sequence>
<keyword evidence="8" id="KW-1003">Cell membrane</keyword>
<dbReference type="NCBIfam" id="TIGR01145">
    <property type="entry name" value="ATP_synt_delta"/>
    <property type="match status" value="1"/>
</dbReference>
<dbReference type="EMBL" id="FNHB01000002">
    <property type="protein sequence ID" value="SDM17152.1"/>
    <property type="molecule type" value="Genomic_DNA"/>
</dbReference>
<evidence type="ECO:0000313" key="10">
    <source>
        <dbReference type="Proteomes" id="UP000214880"/>
    </source>
</evidence>
<keyword evidence="10" id="KW-1185">Reference proteome</keyword>
<evidence type="ECO:0000256" key="1">
    <source>
        <dbReference type="ARBA" id="ARBA00004370"/>
    </source>
</evidence>
<dbReference type="InterPro" id="IPR020781">
    <property type="entry name" value="ATPase_OSCP/d_CS"/>
</dbReference>
<dbReference type="SUPFAM" id="SSF47928">
    <property type="entry name" value="N-terminal domain of the delta subunit of the F1F0-ATP synthase"/>
    <property type="match status" value="1"/>
</dbReference>
<keyword evidence="6 8" id="KW-0139">CF(1)</keyword>
<dbReference type="HAMAP" id="MF_01416">
    <property type="entry name" value="ATP_synth_delta_bact"/>
    <property type="match status" value="1"/>
</dbReference>
<comment type="similarity">
    <text evidence="8">Belongs to the ATPase delta chain family.</text>
</comment>
<dbReference type="InterPro" id="IPR026015">
    <property type="entry name" value="ATP_synth_OSCP/delta_N_sf"/>
</dbReference>
<gene>
    <name evidence="8" type="primary">atpH</name>
    <name evidence="9" type="ORF">SAMN04488502_102387</name>
</gene>
<comment type="function">
    <text evidence="8">This protein is part of the stalk that links CF(0) to CF(1). It either transmits conformational changes from CF(0) to CF(1) or is implicated in proton conduction.</text>
</comment>
<evidence type="ECO:0000256" key="3">
    <source>
        <dbReference type="ARBA" id="ARBA00022781"/>
    </source>
</evidence>
<accession>A0A1G9R1H4</accession>
<keyword evidence="3 8" id="KW-0375">Hydrogen ion transport</keyword>
<dbReference type="OrthoDB" id="9802471at2"/>
<dbReference type="RefSeq" id="WP_092070993.1">
    <property type="nucleotide sequence ID" value="NZ_FNHB01000002.1"/>
</dbReference>
<comment type="function">
    <text evidence="8">F(1)F(0) ATP synthase produces ATP from ADP in the presence of a proton or sodium gradient. F-type ATPases consist of two structural domains, F(1) containing the extramembraneous catalytic core and F(0) containing the membrane proton channel, linked together by a central stalk and a peripheral stalk. During catalysis, ATP synthesis in the catalytic domain of F(1) is coupled via a rotary mechanism of the central stalk subunits to proton translocation.</text>
</comment>
<keyword evidence="7 8" id="KW-0066">ATP synthesis</keyword>
<dbReference type="PANTHER" id="PTHR11910">
    <property type="entry name" value="ATP SYNTHASE DELTA CHAIN"/>
    <property type="match status" value="1"/>
</dbReference>
<evidence type="ECO:0000256" key="2">
    <source>
        <dbReference type="ARBA" id="ARBA00022448"/>
    </source>
</evidence>
<dbReference type="AlphaFoldDB" id="A0A1G9R1H4"/>
<name>A0A1G9R1H4_9FIRM</name>
<organism evidence="9 10">
    <name type="scientific">Dendrosporobacter quercicolus</name>
    <dbReference type="NCBI Taxonomy" id="146817"/>
    <lineage>
        <taxon>Bacteria</taxon>
        <taxon>Bacillati</taxon>
        <taxon>Bacillota</taxon>
        <taxon>Negativicutes</taxon>
        <taxon>Selenomonadales</taxon>
        <taxon>Sporomusaceae</taxon>
        <taxon>Dendrosporobacter</taxon>
    </lineage>
</organism>
<dbReference type="GO" id="GO:0046933">
    <property type="term" value="F:proton-transporting ATP synthase activity, rotational mechanism"/>
    <property type="evidence" value="ECO:0007669"/>
    <property type="project" value="UniProtKB-UniRule"/>
</dbReference>
<evidence type="ECO:0000313" key="9">
    <source>
        <dbReference type="EMBL" id="SDM17152.1"/>
    </source>
</evidence>
<dbReference type="Proteomes" id="UP000214880">
    <property type="component" value="Unassembled WGS sequence"/>
</dbReference>
<protein>
    <recommendedName>
        <fullName evidence="8">ATP synthase subunit delta</fullName>
    </recommendedName>
    <alternativeName>
        <fullName evidence="8">ATP synthase F(1) sector subunit delta</fullName>
    </alternativeName>
    <alternativeName>
        <fullName evidence="8">F-type ATPase subunit delta</fullName>
        <shortName evidence="8">F-ATPase subunit delta</shortName>
    </alternativeName>
</protein>
<evidence type="ECO:0000256" key="7">
    <source>
        <dbReference type="ARBA" id="ARBA00023310"/>
    </source>
</evidence>
<dbReference type="PROSITE" id="PS00389">
    <property type="entry name" value="ATPASE_DELTA"/>
    <property type="match status" value="1"/>
</dbReference>
<dbReference type="PRINTS" id="PR00125">
    <property type="entry name" value="ATPASEDELTA"/>
</dbReference>
<dbReference type="InterPro" id="IPR000711">
    <property type="entry name" value="ATPase_OSCP/dsu"/>
</dbReference>